<feature type="transmembrane region" description="Helical" evidence="3">
    <location>
        <begin position="180"/>
        <end position="202"/>
    </location>
</feature>
<gene>
    <name evidence="5" type="ORF">KOSB73_220437</name>
</gene>
<evidence type="ECO:0000259" key="4">
    <source>
        <dbReference type="PROSITE" id="PS51755"/>
    </source>
</evidence>
<feature type="DNA-binding region" description="OmpR/PhoB-type" evidence="2">
    <location>
        <begin position="51"/>
        <end position="156"/>
    </location>
</feature>
<sequence>MHTPDCWVAYLSRPGMMCLQDFNFPGMLQGSTRSELVLPQHTQVFTGCRIIMKYLIENKLIYNAESGELIRIDIGVTDKHQLTKTANHILAILIESHGEIVPRQSLLERGWESRGLEASNSSLNQYISILRKKLSSLTGTENIILTNPGVGFYLSADIKIKLCNEVSNGLSPPRRTRYHWFSYLIRGGILALIPSLFFILLAKYEVVVPSIRLKESDNLTRIGNCQLKSSVPIPERMQEKVLNLMEMHHPGLLEHCQSSPARLIVYVQRSVLHGKSGAVFTSFCPVNSISHKTLYCHNFYANQWRQHD</sequence>
<dbReference type="Proteomes" id="UP000220639">
    <property type="component" value="Unassembled WGS sequence"/>
</dbReference>
<dbReference type="Pfam" id="PF00486">
    <property type="entry name" value="Trans_reg_C"/>
    <property type="match status" value="1"/>
</dbReference>
<dbReference type="AlphaFoldDB" id="A0A285B0B0"/>
<evidence type="ECO:0000256" key="3">
    <source>
        <dbReference type="SAM" id="Phobius"/>
    </source>
</evidence>
<reference evidence="6" key="1">
    <citation type="submission" date="2017-08" db="EMBL/GenBank/DDBJ databases">
        <authorList>
            <person name="Brisse S."/>
        </authorList>
    </citation>
    <scope>NUCLEOTIDE SEQUENCE [LARGE SCALE GENOMIC DNA]</scope>
    <source>
        <strain evidence="6">06D021</strain>
    </source>
</reference>
<organism evidence="5 6">
    <name type="scientific">Klebsiella grimontii</name>
    <dbReference type="NCBI Taxonomy" id="2058152"/>
    <lineage>
        <taxon>Bacteria</taxon>
        <taxon>Pseudomonadati</taxon>
        <taxon>Pseudomonadota</taxon>
        <taxon>Gammaproteobacteria</taxon>
        <taxon>Enterobacterales</taxon>
        <taxon>Enterobacteriaceae</taxon>
        <taxon>Klebsiella/Raoultella group</taxon>
        <taxon>Klebsiella</taxon>
    </lineage>
</organism>
<keyword evidence="3" id="KW-0472">Membrane</keyword>
<dbReference type="InterPro" id="IPR001867">
    <property type="entry name" value="OmpR/PhoB-type_DNA-bd"/>
</dbReference>
<keyword evidence="1 2" id="KW-0238">DNA-binding</keyword>
<dbReference type="EMBL" id="FZTC01000015">
    <property type="protein sequence ID" value="SNU34318.1"/>
    <property type="molecule type" value="Genomic_DNA"/>
</dbReference>
<feature type="domain" description="OmpR/PhoB-type" evidence="4">
    <location>
        <begin position="51"/>
        <end position="156"/>
    </location>
</feature>
<evidence type="ECO:0000313" key="5">
    <source>
        <dbReference type="EMBL" id="SNU34318.1"/>
    </source>
</evidence>
<dbReference type="InterPro" id="IPR036388">
    <property type="entry name" value="WH-like_DNA-bd_sf"/>
</dbReference>
<protein>
    <recommendedName>
        <fullName evidence="4">OmpR/PhoB-type domain-containing protein</fullName>
    </recommendedName>
</protein>
<dbReference type="GO" id="GO:0006355">
    <property type="term" value="P:regulation of DNA-templated transcription"/>
    <property type="evidence" value="ECO:0007669"/>
    <property type="project" value="InterPro"/>
</dbReference>
<dbReference type="PROSITE" id="PS51755">
    <property type="entry name" value="OMPR_PHOB"/>
    <property type="match status" value="1"/>
</dbReference>
<name>A0A285B0B0_9ENTR</name>
<evidence type="ECO:0000256" key="1">
    <source>
        <dbReference type="ARBA" id="ARBA00023125"/>
    </source>
</evidence>
<keyword evidence="3" id="KW-0812">Transmembrane</keyword>
<dbReference type="CDD" id="cd00383">
    <property type="entry name" value="trans_reg_C"/>
    <property type="match status" value="1"/>
</dbReference>
<dbReference type="GO" id="GO:0003677">
    <property type="term" value="F:DNA binding"/>
    <property type="evidence" value="ECO:0007669"/>
    <property type="project" value="UniProtKB-UniRule"/>
</dbReference>
<dbReference type="SUPFAM" id="SSF46894">
    <property type="entry name" value="C-terminal effector domain of the bipartite response regulators"/>
    <property type="match status" value="1"/>
</dbReference>
<dbReference type="GO" id="GO:0000160">
    <property type="term" value="P:phosphorelay signal transduction system"/>
    <property type="evidence" value="ECO:0007669"/>
    <property type="project" value="InterPro"/>
</dbReference>
<proteinExistence type="predicted"/>
<evidence type="ECO:0000256" key="2">
    <source>
        <dbReference type="PROSITE-ProRule" id="PRU01091"/>
    </source>
</evidence>
<accession>A0A285B0B0</accession>
<dbReference type="Gene3D" id="1.10.10.10">
    <property type="entry name" value="Winged helix-like DNA-binding domain superfamily/Winged helix DNA-binding domain"/>
    <property type="match status" value="1"/>
</dbReference>
<evidence type="ECO:0000313" key="6">
    <source>
        <dbReference type="Proteomes" id="UP000220639"/>
    </source>
</evidence>
<dbReference type="SMART" id="SM00862">
    <property type="entry name" value="Trans_reg_C"/>
    <property type="match status" value="1"/>
</dbReference>
<dbReference type="InterPro" id="IPR016032">
    <property type="entry name" value="Sig_transdc_resp-reg_C-effctor"/>
</dbReference>
<keyword evidence="3" id="KW-1133">Transmembrane helix</keyword>